<evidence type="ECO:0000313" key="3">
    <source>
        <dbReference type="Proteomes" id="UP000481033"/>
    </source>
</evidence>
<protein>
    <submittedName>
        <fullName evidence="2">TIGR03032 family protein</fullName>
    </submittedName>
</protein>
<keyword evidence="3" id="KW-1185">Reference proteome</keyword>
<dbReference type="InterPro" id="IPR017481">
    <property type="entry name" value="CHP03032"/>
</dbReference>
<gene>
    <name evidence="2" type="ORF">DXZ20_02020</name>
</gene>
<organism evidence="2 3">
    <name type="scientific">Adonisia turfae CCMR0081</name>
    <dbReference type="NCBI Taxonomy" id="2292702"/>
    <lineage>
        <taxon>Bacteria</taxon>
        <taxon>Bacillati</taxon>
        <taxon>Cyanobacteriota</taxon>
        <taxon>Adonisia</taxon>
        <taxon>Adonisia turfae</taxon>
    </lineage>
</organism>
<name>A0A6M0RDX9_9CYAN</name>
<proteinExistence type="predicted"/>
<accession>A0A6M0RDX9</accession>
<reference evidence="2 3" key="1">
    <citation type="journal article" date="2020" name="Microb. Ecol.">
        <title>Ecogenomics of the Marine Benthic Filamentous Cyanobacterium Adonisia.</title>
        <authorList>
            <person name="Walter J.M."/>
            <person name="Coutinho F.H."/>
            <person name="Leomil L."/>
            <person name="Hargreaves P.I."/>
            <person name="Campeao M.E."/>
            <person name="Vieira V.V."/>
            <person name="Silva B.S."/>
            <person name="Fistarol G.O."/>
            <person name="Salomon P.S."/>
            <person name="Sawabe T."/>
            <person name="Mino S."/>
            <person name="Hosokawa M."/>
            <person name="Miyashita H."/>
            <person name="Maruyama F."/>
            <person name="van Verk M.C."/>
            <person name="Dutilh B.E."/>
            <person name="Thompson C.C."/>
            <person name="Thompson F.L."/>
        </authorList>
    </citation>
    <scope>NUCLEOTIDE SEQUENCE [LARGE SCALE GENOMIC DNA]</scope>
    <source>
        <strain evidence="2 3">CCMR0081</strain>
    </source>
</reference>
<dbReference type="AlphaFoldDB" id="A0A6M0RDX9"/>
<dbReference type="Pfam" id="PF16261">
    <property type="entry name" value="DUF4915"/>
    <property type="match status" value="1"/>
</dbReference>
<sequence length="367" mass="41117">MASYSSDTVSLKPLRSVHTQNLTEILTQCGISLVVSTYQAGKLIVVRADGNVVNTHFRVFDQPMGLAADPEKIALGTSYQIWEFRNVPAVGQTLDPPNKHDACYLPRNSHITGDIDIHEMAYIDDELWFINTRFSCLCTLDRKNSFMPRWRPPFVSAYDINDRCHLNGLGIRDHQPRYVTALAPTDTANGWREHKAHGGIVVDTTTNQLLAQNISMPHSPRWYRDQLWVLESGQGNLSTVDLKTGRLNAVVQLPGFTRGLDFWGPLAFVGLSQVRETAVFSGLPITERLQERNCGVWVVNIETATILAFLRFEDAVQEIFGVSILPGICFPEVIAWDETLLRNSFVLPDEALAEVNVTTASAEHQKR</sequence>
<evidence type="ECO:0000259" key="1">
    <source>
        <dbReference type="Pfam" id="PF16261"/>
    </source>
</evidence>
<feature type="domain" description="Conserved hypothetical protein CHP03032" evidence="1">
    <location>
        <begin position="21"/>
        <end position="334"/>
    </location>
</feature>
<dbReference type="EMBL" id="QXHD01000003">
    <property type="protein sequence ID" value="NEZ54488.1"/>
    <property type="molecule type" value="Genomic_DNA"/>
</dbReference>
<comment type="caution">
    <text evidence="2">The sequence shown here is derived from an EMBL/GenBank/DDBJ whole genome shotgun (WGS) entry which is preliminary data.</text>
</comment>
<dbReference type="RefSeq" id="WP_163696113.1">
    <property type="nucleotide sequence ID" value="NZ_QXHD01000003.1"/>
</dbReference>
<evidence type="ECO:0000313" key="2">
    <source>
        <dbReference type="EMBL" id="NEZ54488.1"/>
    </source>
</evidence>
<dbReference type="Proteomes" id="UP000481033">
    <property type="component" value="Unassembled WGS sequence"/>
</dbReference>
<dbReference type="SUPFAM" id="SSF63825">
    <property type="entry name" value="YWTD domain"/>
    <property type="match status" value="1"/>
</dbReference>
<dbReference type="NCBIfam" id="TIGR03032">
    <property type="entry name" value="TIGR03032 family protein"/>
    <property type="match status" value="1"/>
</dbReference>